<dbReference type="EMBL" id="KN824296">
    <property type="protein sequence ID" value="KIM27854.1"/>
    <property type="molecule type" value="Genomic_DNA"/>
</dbReference>
<reference evidence="2" key="2">
    <citation type="submission" date="2015-01" db="EMBL/GenBank/DDBJ databases">
        <title>Evolutionary Origins and Diversification of the Mycorrhizal Mutualists.</title>
        <authorList>
            <consortium name="DOE Joint Genome Institute"/>
            <consortium name="Mycorrhizal Genomics Consortium"/>
            <person name="Kohler A."/>
            <person name="Kuo A."/>
            <person name="Nagy L.G."/>
            <person name="Floudas D."/>
            <person name="Copeland A."/>
            <person name="Barry K.W."/>
            <person name="Cichocki N."/>
            <person name="Veneault-Fourrey C."/>
            <person name="LaButti K."/>
            <person name="Lindquist E.A."/>
            <person name="Lipzen A."/>
            <person name="Lundell T."/>
            <person name="Morin E."/>
            <person name="Murat C."/>
            <person name="Riley R."/>
            <person name="Ohm R."/>
            <person name="Sun H."/>
            <person name="Tunlid A."/>
            <person name="Henrissat B."/>
            <person name="Grigoriev I.V."/>
            <person name="Hibbett D.S."/>
            <person name="Martin F."/>
        </authorList>
    </citation>
    <scope>NUCLEOTIDE SEQUENCE [LARGE SCALE GENOMIC DNA]</scope>
    <source>
        <strain evidence="2">MAFF 305830</strain>
    </source>
</reference>
<dbReference type="SUPFAM" id="SSF53686">
    <property type="entry name" value="Tryptophan synthase beta subunit-like PLP-dependent enzymes"/>
    <property type="match status" value="1"/>
</dbReference>
<evidence type="ECO:0000313" key="1">
    <source>
        <dbReference type="EMBL" id="KIM27854.1"/>
    </source>
</evidence>
<reference evidence="1 2" key="1">
    <citation type="submission" date="2014-04" db="EMBL/GenBank/DDBJ databases">
        <authorList>
            <consortium name="DOE Joint Genome Institute"/>
            <person name="Kuo A."/>
            <person name="Zuccaro A."/>
            <person name="Kohler A."/>
            <person name="Nagy L.G."/>
            <person name="Floudas D."/>
            <person name="Copeland A."/>
            <person name="Barry K.W."/>
            <person name="Cichocki N."/>
            <person name="Veneault-Fourrey C."/>
            <person name="LaButti K."/>
            <person name="Lindquist E.A."/>
            <person name="Lipzen A."/>
            <person name="Lundell T."/>
            <person name="Morin E."/>
            <person name="Murat C."/>
            <person name="Sun H."/>
            <person name="Tunlid A."/>
            <person name="Henrissat B."/>
            <person name="Grigoriev I.V."/>
            <person name="Hibbett D.S."/>
            <person name="Martin F."/>
            <person name="Nordberg H.P."/>
            <person name="Cantor M.N."/>
            <person name="Hua S.X."/>
        </authorList>
    </citation>
    <scope>NUCLEOTIDE SEQUENCE [LARGE SCALE GENOMIC DNA]</scope>
    <source>
        <strain evidence="1 2">MAFF 305830</strain>
    </source>
</reference>
<dbReference type="InterPro" id="IPR036052">
    <property type="entry name" value="TrpB-like_PALP_sf"/>
</dbReference>
<organism evidence="1 2">
    <name type="scientific">Serendipita vermifera MAFF 305830</name>
    <dbReference type="NCBI Taxonomy" id="933852"/>
    <lineage>
        <taxon>Eukaryota</taxon>
        <taxon>Fungi</taxon>
        <taxon>Dikarya</taxon>
        <taxon>Basidiomycota</taxon>
        <taxon>Agaricomycotina</taxon>
        <taxon>Agaricomycetes</taxon>
        <taxon>Sebacinales</taxon>
        <taxon>Serendipitaceae</taxon>
        <taxon>Serendipita</taxon>
    </lineage>
</organism>
<keyword evidence="2" id="KW-1185">Reference proteome</keyword>
<protein>
    <recommendedName>
        <fullName evidence="3">Tryptophan synthase beta chain-like PALP domain-containing protein</fullName>
    </recommendedName>
</protein>
<evidence type="ECO:0000313" key="2">
    <source>
        <dbReference type="Proteomes" id="UP000054097"/>
    </source>
</evidence>
<dbReference type="AlphaFoldDB" id="A0A0C3B6T3"/>
<evidence type="ECO:0008006" key="3">
    <source>
        <dbReference type="Google" id="ProtNLM"/>
    </source>
</evidence>
<dbReference type="Gene3D" id="3.40.50.1100">
    <property type="match status" value="1"/>
</dbReference>
<gene>
    <name evidence="1" type="ORF">M408DRAFT_329786</name>
</gene>
<dbReference type="HOGENOM" id="CLU_1571598_0_0_1"/>
<name>A0A0C3B6T3_SERVB</name>
<proteinExistence type="predicted"/>
<dbReference type="Proteomes" id="UP000054097">
    <property type="component" value="Unassembled WGS sequence"/>
</dbReference>
<dbReference type="OrthoDB" id="7773036at2759"/>
<dbReference type="STRING" id="933852.A0A0C3B6T3"/>
<sequence>MTRVEVPDPLFGLTTNTRVQAPVERVSLVRLGAIRSLASSLGASSPSPSAVSMALRRKGPVHCVAISDERAMSAALRFTDDHQTMTELACSATLVPAYTPHLLEHILDGLHTPNQEKRKVLVFVLCGGCKGSLEAMRLFQERLSDWQGDDIIMDGNRLTPCILDEPRTNA</sequence>
<accession>A0A0C3B6T3</accession>